<evidence type="ECO:0000256" key="11">
    <source>
        <dbReference type="ARBA" id="ARBA00022842"/>
    </source>
</evidence>
<comment type="pathway">
    <text evidence="3 19">Cofactor biosynthesis; adenosylcobalamin biosynthesis; adenosylcobalamin from cob(II)yrinate a,c-diamide: step 7/7.</text>
</comment>
<dbReference type="EC" id="2.7.8.26" evidence="5 19"/>
<evidence type="ECO:0000256" key="10">
    <source>
        <dbReference type="ARBA" id="ARBA00022692"/>
    </source>
</evidence>
<comment type="similarity">
    <text evidence="4 19">Belongs to the CobS family.</text>
</comment>
<keyword evidence="7 19" id="KW-1003">Cell membrane</keyword>
<name>A0ABT6Q1F5_9PROT</name>
<dbReference type="Proteomes" id="UP001431634">
    <property type="component" value="Unassembled WGS sequence"/>
</dbReference>
<evidence type="ECO:0000256" key="5">
    <source>
        <dbReference type="ARBA" id="ARBA00013200"/>
    </source>
</evidence>
<comment type="subcellular location">
    <subcellularLocation>
        <location evidence="2 19">Cell membrane</location>
        <topology evidence="2 19">Multi-pass membrane protein</topology>
    </subcellularLocation>
</comment>
<evidence type="ECO:0000256" key="14">
    <source>
        <dbReference type="ARBA" id="ARBA00025228"/>
    </source>
</evidence>
<keyword evidence="21" id="KW-1185">Reference proteome</keyword>
<dbReference type="InterPro" id="IPR003805">
    <property type="entry name" value="CobS"/>
</dbReference>
<evidence type="ECO:0000256" key="12">
    <source>
        <dbReference type="ARBA" id="ARBA00022989"/>
    </source>
</evidence>
<comment type="function">
    <text evidence="14 19">Joins adenosylcobinamide-GDP and alpha-ribazole to generate adenosylcobalamin (Ado-cobalamin). Also synthesizes adenosylcobalamin 5'-phosphate from adenosylcobinamide-GDP and alpha-ribazole 5'-phosphate.</text>
</comment>
<gene>
    <name evidence="19 20" type="primary">cobS</name>
    <name evidence="20" type="ORF">QJV27_06085</name>
</gene>
<feature type="transmembrane region" description="Helical" evidence="19">
    <location>
        <begin position="221"/>
        <end position="240"/>
    </location>
</feature>
<evidence type="ECO:0000256" key="4">
    <source>
        <dbReference type="ARBA" id="ARBA00010561"/>
    </source>
</evidence>
<reference evidence="20" key="1">
    <citation type="submission" date="2023-05" db="EMBL/GenBank/DDBJ databases">
        <title>Whole genome sequence of Commensalibacter sp.</title>
        <authorList>
            <person name="Charoenyingcharoen P."/>
            <person name="Yukphan P."/>
        </authorList>
    </citation>
    <scope>NUCLEOTIDE SEQUENCE</scope>
    <source>
        <strain evidence="20">TBRC 16381</strain>
    </source>
</reference>
<evidence type="ECO:0000313" key="21">
    <source>
        <dbReference type="Proteomes" id="UP001431634"/>
    </source>
</evidence>
<comment type="cofactor">
    <cofactor evidence="1 19">
        <name>Mg(2+)</name>
        <dbReference type="ChEBI" id="CHEBI:18420"/>
    </cofactor>
</comment>
<keyword evidence="12 19" id="KW-1133">Transmembrane helix</keyword>
<evidence type="ECO:0000256" key="16">
    <source>
        <dbReference type="ARBA" id="ARBA00032853"/>
    </source>
</evidence>
<dbReference type="EMBL" id="JASBAO010000001">
    <property type="protein sequence ID" value="MDI2090943.1"/>
    <property type="molecule type" value="Genomic_DNA"/>
</dbReference>
<proteinExistence type="inferred from homology"/>
<evidence type="ECO:0000256" key="6">
    <source>
        <dbReference type="ARBA" id="ARBA00015850"/>
    </source>
</evidence>
<keyword evidence="10 19" id="KW-0812">Transmembrane</keyword>
<dbReference type="NCBIfam" id="TIGR00317">
    <property type="entry name" value="cobS"/>
    <property type="match status" value="1"/>
</dbReference>
<accession>A0ABT6Q1F5</accession>
<organism evidence="20 21">
    <name type="scientific">Commensalibacter oyaizuii</name>
    <dbReference type="NCBI Taxonomy" id="3043873"/>
    <lineage>
        <taxon>Bacteria</taxon>
        <taxon>Pseudomonadati</taxon>
        <taxon>Pseudomonadota</taxon>
        <taxon>Alphaproteobacteria</taxon>
        <taxon>Acetobacterales</taxon>
        <taxon>Acetobacteraceae</taxon>
    </lineage>
</organism>
<comment type="catalytic activity">
    <reaction evidence="18 19">
        <text>alpha-ribazole 5'-phosphate + adenosylcob(III)inamide-GDP = adenosylcob(III)alamin 5'-phosphate + GMP + H(+)</text>
        <dbReference type="Rhea" id="RHEA:23560"/>
        <dbReference type="ChEBI" id="CHEBI:15378"/>
        <dbReference type="ChEBI" id="CHEBI:57918"/>
        <dbReference type="ChEBI" id="CHEBI:58115"/>
        <dbReference type="ChEBI" id="CHEBI:60487"/>
        <dbReference type="ChEBI" id="CHEBI:60493"/>
        <dbReference type="EC" id="2.7.8.26"/>
    </reaction>
</comment>
<feature type="transmembrane region" description="Helical" evidence="19">
    <location>
        <begin position="171"/>
        <end position="187"/>
    </location>
</feature>
<evidence type="ECO:0000313" key="20">
    <source>
        <dbReference type="EMBL" id="MDI2090943.1"/>
    </source>
</evidence>
<dbReference type="GO" id="GO:0051073">
    <property type="term" value="F:adenosylcobinamide-GDP ribazoletransferase activity"/>
    <property type="evidence" value="ECO:0007669"/>
    <property type="project" value="UniProtKB-EC"/>
</dbReference>
<evidence type="ECO:0000256" key="2">
    <source>
        <dbReference type="ARBA" id="ARBA00004651"/>
    </source>
</evidence>
<dbReference type="HAMAP" id="MF_00719">
    <property type="entry name" value="CobS"/>
    <property type="match status" value="1"/>
</dbReference>
<keyword evidence="13 19" id="KW-0472">Membrane</keyword>
<evidence type="ECO:0000256" key="9">
    <source>
        <dbReference type="ARBA" id="ARBA00022679"/>
    </source>
</evidence>
<comment type="catalytic activity">
    <reaction evidence="17 19">
        <text>alpha-ribazole + adenosylcob(III)inamide-GDP = adenosylcob(III)alamin + GMP + H(+)</text>
        <dbReference type="Rhea" id="RHEA:16049"/>
        <dbReference type="ChEBI" id="CHEBI:10329"/>
        <dbReference type="ChEBI" id="CHEBI:15378"/>
        <dbReference type="ChEBI" id="CHEBI:18408"/>
        <dbReference type="ChEBI" id="CHEBI:58115"/>
        <dbReference type="ChEBI" id="CHEBI:60487"/>
        <dbReference type="EC" id="2.7.8.26"/>
    </reaction>
</comment>
<evidence type="ECO:0000256" key="13">
    <source>
        <dbReference type="ARBA" id="ARBA00023136"/>
    </source>
</evidence>
<sequence>MSFFSRLPVGWLYRPDFPFSFARAVWTWPVVGLLLGVIAAFFFVVLIHIGLSPWIVAFATLGFQLLITGGLHEDGLADTADGLGGGKDKEHKLSIMRDSRLGSYGALTLIIILGLQASALADLTKHIVHATETIILSAILSRCTIIIPIYYGNPARNNGMATQLSAVPKPAVFSNLIICAIVPFFIYPWHFAFITVLCCAIIGWGMSILACRHINGYTGDILGATQTLTATTILILGSLFS</sequence>
<evidence type="ECO:0000256" key="1">
    <source>
        <dbReference type="ARBA" id="ARBA00001946"/>
    </source>
</evidence>
<evidence type="ECO:0000256" key="15">
    <source>
        <dbReference type="ARBA" id="ARBA00032605"/>
    </source>
</evidence>
<keyword evidence="9 19" id="KW-0808">Transferase</keyword>
<evidence type="ECO:0000256" key="18">
    <source>
        <dbReference type="ARBA" id="ARBA00049504"/>
    </source>
</evidence>
<feature type="transmembrane region" description="Helical" evidence="19">
    <location>
        <begin position="194"/>
        <end position="215"/>
    </location>
</feature>
<dbReference type="RefSeq" id="WP_281448982.1">
    <property type="nucleotide sequence ID" value="NZ_JASBAO010000001.1"/>
</dbReference>
<keyword evidence="11 19" id="KW-0460">Magnesium</keyword>
<feature type="transmembrane region" description="Helical" evidence="19">
    <location>
        <begin position="26"/>
        <end position="47"/>
    </location>
</feature>
<dbReference type="Pfam" id="PF02654">
    <property type="entry name" value="CobS"/>
    <property type="match status" value="1"/>
</dbReference>
<feature type="transmembrane region" description="Helical" evidence="19">
    <location>
        <begin position="133"/>
        <end position="151"/>
    </location>
</feature>
<dbReference type="PANTHER" id="PTHR34148:SF1">
    <property type="entry name" value="ADENOSYLCOBINAMIDE-GDP RIBAZOLETRANSFERASE"/>
    <property type="match status" value="1"/>
</dbReference>
<evidence type="ECO:0000256" key="8">
    <source>
        <dbReference type="ARBA" id="ARBA00022573"/>
    </source>
</evidence>
<comment type="caution">
    <text evidence="20">The sequence shown here is derived from an EMBL/GenBank/DDBJ whole genome shotgun (WGS) entry which is preliminary data.</text>
</comment>
<keyword evidence="8 19" id="KW-0169">Cobalamin biosynthesis</keyword>
<feature type="transmembrane region" description="Helical" evidence="19">
    <location>
        <begin position="101"/>
        <end position="121"/>
    </location>
</feature>
<evidence type="ECO:0000256" key="3">
    <source>
        <dbReference type="ARBA" id="ARBA00004663"/>
    </source>
</evidence>
<evidence type="ECO:0000256" key="17">
    <source>
        <dbReference type="ARBA" id="ARBA00048623"/>
    </source>
</evidence>
<dbReference type="PANTHER" id="PTHR34148">
    <property type="entry name" value="ADENOSYLCOBINAMIDE-GDP RIBAZOLETRANSFERASE"/>
    <property type="match status" value="1"/>
</dbReference>
<protein>
    <recommendedName>
        <fullName evidence="6 19">Adenosylcobinamide-GDP ribazoletransferase</fullName>
        <ecNumber evidence="5 19">2.7.8.26</ecNumber>
    </recommendedName>
    <alternativeName>
        <fullName evidence="16 19">Cobalamin synthase</fullName>
    </alternativeName>
    <alternativeName>
        <fullName evidence="15 19">Cobalamin-5'-phosphate synthase</fullName>
    </alternativeName>
</protein>
<evidence type="ECO:0000256" key="7">
    <source>
        <dbReference type="ARBA" id="ARBA00022475"/>
    </source>
</evidence>
<evidence type="ECO:0000256" key="19">
    <source>
        <dbReference type="HAMAP-Rule" id="MF_00719"/>
    </source>
</evidence>